<dbReference type="PROSITE" id="PS51462">
    <property type="entry name" value="NUDIX"/>
    <property type="match status" value="1"/>
</dbReference>
<dbReference type="STRING" id="1514105.AOC36_09970"/>
<dbReference type="CDD" id="cd03424">
    <property type="entry name" value="NUDIX_ADPRase_Nudt5_UGPPase_Nudt14"/>
    <property type="match status" value="1"/>
</dbReference>
<accession>A0A0X8H1B6</accession>
<dbReference type="InterPro" id="IPR000086">
    <property type="entry name" value="NUDIX_hydrolase_dom"/>
</dbReference>
<evidence type="ECO:0000256" key="2">
    <source>
        <dbReference type="ARBA" id="ARBA00022801"/>
    </source>
</evidence>
<dbReference type="PANTHER" id="PTHR11839">
    <property type="entry name" value="UDP/ADP-SUGAR PYROPHOSPHATASE"/>
    <property type="match status" value="1"/>
</dbReference>
<evidence type="ECO:0000313" key="4">
    <source>
        <dbReference type="EMBL" id="AMC94287.1"/>
    </source>
</evidence>
<dbReference type="InterPro" id="IPR015797">
    <property type="entry name" value="NUDIX_hydrolase-like_dom_sf"/>
</dbReference>
<sequence>MVMQKIKTQKVYEGVIVDVSMDTFDIGDHQTFTAEVVNHPGGVCIAASPDDNTSFLMVKQFRFGANKELLEFPAGLIDPHEPHEQSALRELEEETGYKAHALVYLGQLYLSPGGSDEVIHMYYAYDLEKTQQNLDETESLSVELVSLDHLIQDIHKGYIEDGKTVALALKVKAYIEQ</sequence>
<dbReference type="Gene3D" id="3.90.79.10">
    <property type="entry name" value="Nucleoside Triphosphate Pyrophosphohydrolase"/>
    <property type="match status" value="1"/>
</dbReference>
<name>A0A0X8H1B6_9FIRM</name>
<organism evidence="4 5">
    <name type="scientific">Erysipelothrix larvae</name>
    <dbReference type="NCBI Taxonomy" id="1514105"/>
    <lineage>
        <taxon>Bacteria</taxon>
        <taxon>Bacillati</taxon>
        <taxon>Bacillota</taxon>
        <taxon>Erysipelotrichia</taxon>
        <taxon>Erysipelotrichales</taxon>
        <taxon>Erysipelotrichaceae</taxon>
        <taxon>Erysipelothrix</taxon>
    </lineage>
</organism>
<evidence type="ECO:0000313" key="5">
    <source>
        <dbReference type="Proteomes" id="UP000063781"/>
    </source>
</evidence>
<comment type="cofactor">
    <cofactor evidence="1">
        <name>Mg(2+)</name>
        <dbReference type="ChEBI" id="CHEBI:18420"/>
    </cofactor>
</comment>
<dbReference type="GO" id="GO:0006753">
    <property type="term" value="P:nucleoside phosphate metabolic process"/>
    <property type="evidence" value="ECO:0007669"/>
    <property type="project" value="TreeGrafter"/>
</dbReference>
<dbReference type="Pfam" id="PF00293">
    <property type="entry name" value="NUDIX"/>
    <property type="match status" value="1"/>
</dbReference>
<proteinExistence type="predicted"/>
<dbReference type="GO" id="GO:0005829">
    <property type="term" value="C:cytosol"/>
    <property type="evidence" value="ECO:0007669"/>
    <property type="project" value="TreeGrafter"/>
</dbReference>
<protein>
    <recommendedName>
        <fullName evidence="3">Nudix hydrolase domain-containing protein</fullName>
    </recommendedName>
</protein>
<dbReference type="GO" id="GO:0016787">
    <property type="term" value="F:hydrolase activity"/>
    <property type="evidence" value="ECO:0007669"/>
    <property type="project" value="UniProtKB-KW"/>
</dbReference>
<dbReference type="SUPFAM" id="SSF55811">
    <property type="entry name" value="Nudix"/>
    <property type="match status" value="1"/>
</dbReference>
<dbReference type="PANTHER" id="PTHR11839:SF18">
    <property type="entry name" value="NUDIX HYDROLASE DOMAIN-CONTAINING PROTEIN"/>
    <property type="match status" value="1"/>
</dbReference>
<dbReference type="GO" id="GO:0019693">
    <property type="term" value="P:ribose phosphate metabolic process"/>
    <property type="evidence" value="ECO:0007669"/>
    <property type="project" value="TreeGrafter"/>
</dbReference>
<gene>
    <name evidence="4" type="ORF">AOC36_09970</name>
</gene>
<keyword evidence="5" id="KW-1185">Reference proteome</keyword>
<dbReference type="KEGG" id="erl:AOC36_09970"/>
<dbReference type="AlphaFoldDB" id="A0A0X8H1B6"/>
<evidence type="ECO:0000259" key="3">
    <source>
        <dbReference type="PROSITE" id="PS51462"/>
    </source>
</evidence>
<feature type="domain" description="Nudix hydrolase" evidence="3">
    <location>
        <begin position="37"/>
        <end position="167"/>
    </location>
</feature>
<evidence type="ECO:0000256" key="1">
    <source>
        <dbReference type="ARBA" id="ARBA00001946"/>
    </source>
</evidence>
<reference evidence="4 5" key="1">
    <citation type="submission" date="2015-10" db="EMBL/GenBank/DDBJ databases">
        <title>Erysipelothrix larvae sp. LV19 isolated from the larval gut of the rhinoceros beetle, Trypoxylus dichotomus.</title>
        <authorList>
            <person name="Lim S."/>
            <person name="Kim B.-C."/>
        </authorList>
    </citation>
    <scope>NUCLEOTIDE SEQUENCE [LARGE SCALE GENOMIC DNA]</scope>
    <source>
        <strain evidence="4 5">LV19</strain>
    </source>
</reference>
<keyword evidence="2" id="KW-0378">Hydrolase</keyword>
<dbReference type="EMBL" id="CP013213">
    <property type="protein sequence ID" value="AMC94287.1"/>
    <property type="molecule type" value="Genomic_DNA"/>
</dbReference>
<dbReference type="Proteomes" id="UP000063781">
    <property type="component" value="Chromosome"/>
</dbReference>